<reference evidence="2 3" key="1">
    <citation type="journal article" date="2012" name="Science">
        <title>The Paleozoic origin of enzymatic lignin decomposition reconstructed from 31 fungal genomes.</title>
        <authorList>
            <person name="Floudas D."/>
            <person name="Binder M."/>
            <person name="Riley R."/>
            <person name="Barry K."/>
            <person name="Blanchette R.A."/>
            <person name="Henrissat B."/>
            <person name="Martinez A.T."/>
            <person name="Otillar R."/>
            <person name="Spatafora J.W."/>
            <person name="Yadav J.S."/>
            <person name="Aerts A."/>
            <person name="Benoit I."/>
            <person name="Boyd A."/>
            <person name="Carlson A."/>
            <person name="Copeland A."/>
            <person name="Coutinho P.M."/>
            <person name="de Vries R.P."/>
            <person name="Ferreira P."/>
            <person name="Findley K."/>
            <person name="Foster B."/>
            <person name="Gaskell J."/>
            <person name="Glotzer D."/>
            <person name="Gorecki P."/>
            <person name="Heitman J."/>
            <person name="Hesse C."/>
            <person name="Hori C."/>
            <person name="Igarashi K."/>
            <person name="Jurgens J.A."/>
            <person name="Kallen N."/>
            <person name="Kersten P."/>
            <person name="Kohler A."/>
            <person name="Kuees U."/>
            <person name="Kumar T.K.A."/>
            <person name="Kuo A."/>
            <person name="LaButti K."/>
            <person name="Larrondo L.F."/>
            <person name="Lindquist E."/>
            <person name="Ling A."/>
            <person name="Lombard V."/>
            <person name="Lucas S."/>
            <person name="Lundell T."/>
            <person name="Martin R."/>
            <person name="McLaughlin D.J."/>
            <person name="Morgenstern I."/>
            <person name="Morin E."/>
            <person name="Murat C."/>
            <person name="Nagy L.G."/>
            <person name="Nolan M."/>
            <person name="Ohm R.A."/>
            <person name="Patyshakuliyeva A."/>
            <person name="Rokas A."/>
            <person name="Ruiz-Duenas F.J."/>
            <person name="Sabat G."/>
            <person name="Salamov A."/>
            <person name="Samejima M."/>
            <person name="Schmutz J."/>
            <person name="Slot J.C."/>
            <person name="St John F."/>
            <person name="Stenlid J."/>
            <person name="Sun H."/>
            <person name="Sun S."/>
            <person name="Syed K."/>
            <person name="Tsang A."/>
            <person name="Wiebenga A."/>
            <person name="Young D."/>
            <person name="Pisabarro A."/>
            <person name="Eastwood D.C."/>
            <person name="Martin F."/>
            <person name="Cullen D."/>
            <person name="Grigoriev I.V."/>
            <person name="Hibbett D.S."/>
        </authorList>
    </citation>
    <scope>NUCLEOTIDE SEQUENCE [LARGE SCALE GENOMIC DNA]</scope>
    <source>
        <strain evidence="2 3">ATCC 11539</strain>
    </source>
</reference>
<evidence type="ECO:0000256" key="1">
    <source>
        <dbReference type="SAM" id="SignalP"/>
    </source>
</evidence>
<dbReference type="InterPro" id="IPR005198">
    <property type="entry name" value="Glyco_hydro_76"/>
</dbReference>
<dbReference type="KEGG" id="gtr:GLOTRDRAFT_137481"/>
<dbReference type="Proteomes" id="UP000030669">
    <property type="component" value="Unassembled WGS sequence"/>
</dbReference>
<dbReference type="STRING" id="670483.S7QCI6"/>
<evidence type="ECO:0000313" key="3">
    <source>
        <dbReference type="Proteomes" id="UP000030669"/>
    </source>
</evidence>
<dbReference type="GO" id="GO:0016798">
    <property type="term" value="F:hydrolase activity, acting on glycosyl bonds"/>
    <property type="evidence" value="ECO:0007669"/>
    <property type="project" value="UniProtKB-KW"/>
</dbReference>
<keyword evidence="1" id="KW-0732">Signal</keyword>
<keyword evidence="3" id="KW-1185">Reference proteome</keyword>
<dbReference type="GO" id="GO:0005975">
    <property type="term" value="P:carbohydrate metabolic process"/>
    <property type="evidence" value="ECO:0007669"/>
    <property type="project" value="InterPro"/>
</dbReference>
<name>S7QCI6_GLOTA</name>
<dbReference type="SUPFAM" id="SSF48208">
    <property type="entry name" value="Six-hairpin glycosidases"/>
    <property type="match status" value="1"/>
</dbReference>
<keyword evidence="2" id="KW-0378">Hydrolase</keyword>
<dbReference type="Gene3D" id="1.50.10.20">
    <property type="match status" value="1"/>
</dbReference>
<feature type="chain" id="PRO_5004556224" evidence="1">
    <location>
        <begin position="27"/>
        <end position="383"/>
    </location>
</feature>
<keyword evidence="2" id="KW-0326">Glycosidase</keyword>
<sequence>MFSTASLLTIVSAAALFFSLSEGVLATPVRRAQCAATLNEAKVIADRLQSHWFNTATGQYTDGELWTDCNALEDLHNLMLAAGSDDYGSVADESWIGKAALNPNEDWNAFLGGSWDDSQWLILALWKIADYKNARGQDASAYLSSAAKVYDIVAAQWDDTVCGGGVWWSSANTYKNAITNELFLLTSASGYLRTGNQTYLDNANKEWNWLSNSGMRNSDGLFNDGLDSSTCQNNGQTTWTYNQAVVASGLGALGVANKDTSLFDEAEISLDASMSHLTVNGILKESCDDPVSSSCDHNQQIFKGIWTKHVQYYLDQANDAARTAKYSAFLGAQYSAIYHYGKNADNDVGNVWYAPSQGGSIFSPEASASGLAGIVADAKYGPC</sequence>
<dbReference type="PANTHER" id="PTHR47791:SF3">
    <property type="entry name" value="MEIOTICALLY UP-REGULATED GENE 191 PROTEIN"/>
    <property type="match status" value="1"/>
</dbReference>
<dbReference type="InterPro" id="IPR008928">
    <property type="entry name" value="6-hairpin_glycosidase_sf"/>
</dbReference>
<organism evidence="2 3">
    <name type="scientific">Gloeophyllum trabeum (strain ATCC 11539 / FP-39264 / Madison 617)</name>
    <name type="common">Brown rot fungus</name>
    <dbReference type="NCBI Taxonomy" id="670483"/>
    <lineage>
        <taxon>Eukaryota</taxon>
        <taxon>Fungi</taxon>
        <taxon>Dikarya</taxon>
        <taxon>Basidiomycota</taxon>
        <taxon>Agaricomycotina</taxon>
        <taxon>Agaricomycetes</taxon>
        <taxon>Gloeophyllales</taxon>
        <taxon>Gloeophyllaceae</taxon>
        <taxon>Gloeophyllum</taxon>
    </lineage>
</organism>
<dbReference type="RefSeq" id="XP_007864210.1">
    <property type="nucleotide sequence ID" value="XM_007866019.1"/>
</dbReference>
<dbReference type="GeneID" id="19303766"/>
<accession>S7QCI6</accession>
<protein>
    <submittedName>
        <fullName evidence="2">Six-hairpin glycosidase</fullName>
    </submittedName>
</protein>
<dbReference type="Pfam" id="PF03663">
    <property type="entry name" value="Glyco_hydro_76"/>
    <property type="match status" value="1"/>
</dbReference>
<dbReference type="EMBL" id="KB469299">
    <property type="protein sequence ID" value="EPQ57052.1"/>
    <property type="molecule type" value="Genomic_DNA"/>
</dbReference>
<gene>
    <name evidence="2" type="ORF">GLOTRDRAFT_137481</name>
</gene>
<dbReference type="AlphaFoldDB" id="S7QCI6"/>
<evidence type="ECO:0000313" key="2">
    <source>
        <dbReference type="EMBL" id="EPQ57052.1"/>
    </source>
</evidence>
<dbReference type="OMA" id="KNAISIW"/>
<dbReference type="HOGENOM" id="CLU_028686_0_0_1"/>
<dbReference type="PANTHER" id="PTHR47791">
    <property type="entry name" value="MEIOTICALLY UP-REGULATED GENE 191 PROTEIN"/>
    <property type="match status" value="1"/>
</dbReference>
<feature type="signal peptide" evidence="1">
    <location>
        <begin position="1"/>
        <end position="26"/>
    </location>
</feature>
<proteinExistence type="predicted"/>
<dbReference type="OrthoDB" id="9984024at2759"/>
<dbReference type="InterPro" id="IPR053169">
    <property type="entry name" value="MUG_Protein"/>
</dbReference>
<dbReference type="eggNOG" id="ENOG502QTTU">
    <property type="taxonomic scope" value="Eukaryota"/>
</dbReference>